<evidence type="ECO:0000313" key="6">
    <source>
        <dbReference type="EMBL" id="RPD42908.1"/>
    </source>
</evidence>
<evidence type="ECO:0000256" key="3">
    <source>
        <dbReference type="ARBA" id="ARBA00023237"/>
    </source>
</evidence>
<dbReference type="Gene3D" id="2.170.130.10">
    <property type="entry name" value="TonB-dependent receptor, plug domain"/>
    <property type="match status" value="1"/>
</dbReference>
<sequence length="736" mass="82968">MRTFLFLLCFSFGVQAQPKDSVPSVRQKALLSAGRQLQGDSIPPPKVRQLEGVTITSQKQLIERKPGQTIINVDALLSNAGSNALEVLEQSPGVKVDNDVISLKGKQDVTIYIDGKPSYLQGTELTNYIKSLPAAILDRIEIMPSPLAGYDAAGNGGIINIVLKKGKARGFNGTVNFDNTQGRYTRIAQSANFNYRADRLNLYGNLYNYKGTGFSDFTSERHYADRTVSQASFNKITYDQILVKLGADYILTPKTTMGGSATYNYFHRGENAQPQTQQTYKASASDTAISADNRASRNHHNIFANIYLQHRYDSTGHEISADLDYISFLQRNSFDNYSISQPGGYAESLSGVQPFDIHIFTVKADYKLPLRNGAKLEAGYKSSFMRTENRAVYTGNLPEFNITQQFNYRENIHAAYASYQGTFRRFTYQLGLRLEHTGAKGNQPASKDARDTAFSRNYTQLFPTLFVTYKPGSTGEHQLSLALGRRIDRPGYTDLTPFAAPRDRFTWDQGNPALLPQFSINSELSYTYRNAYTASVFHNRLRDGIDATIEVRDDIFYRRPQNIGNRTVTGFTLDATLKPASWWTANPTVLYTSTRTDATLYNLPIRFTADNWNFNLIQQFNFLETWSAEINSGYSTPQAYAQFTQAASWHIHAGIGKKILRSNGVIKLNVRDMAYTRVDRQDYDRLNGVTGFSSRKWDTRNITLFFSYRFSQGSKNTRPSREAGANEESRRLQQSE</sequence>
<evidence type="ECO:0000256" key="4">
    <source>
        <dbReference type="SAM" id="MobiDB-lite"/>
    </source>
</evidence>
<dbReference type="Pfam" id="PF14905">
    <property type="entry name" value="OMP_b-brl_3"/>
    <property type="match status" value="1"/>
</dbReference>
<keyword evidence="2" id="KW-0472">Membrane</keyword>
<name>A0A3N4MH44_9BACT</name>
<proteinExistence type="predicted"/>
<comment type="subcellular location">
    <subcellularLocation>
        <location evidence="1">Cell outer membrane</location>
    </subcellularLocation>
</comment>
<reference evidence="7" key="1">
    <citation type="submission" date="2018-11" db="EMBL/GenBank/DDBJ databases">
        <title>Chitinophaga lutea sp.nov., isolate from arsenic contaminated soil.</title>
        <authorList>
            <person name="Zong Y."/>
        </authorList>
    </citation>
    <scope>NUCLEOTIDE SEQUENCE [LARGE SCALE GENOMIC DNA]</scope>
    <source>
        <strain evidence="7">YLT18</strain>
    </source>
</reference>
<evidence type="ECO:0000259" key="5">
    <source>
        <dbReference type="Pfam" id="PF14905"/>
    </source>
</evidence>
<dbReference type="InterPro" id="IPR036942">
    <property type="entry name" value="Beta-barrel_TonB_sf"/>
</dbReference>
<feature type="domain" description="Outer membrane protein beta-barrel" evidence="5">
    <location>
        <begin position="310"/>
        <end position="708"/>
    </location>
</feature>
<dbReference type="RefSeq" id="WP_120514182.1">
    <property type="nucleotide sequence ID" value="NZ_QXZY01000001.1"/>
</dbReference>
<evidence type="ECO:0000256" key="1">
    <source>
        <dbReference type="ARBA" id="ARBA00004442"/>
    </source>
</evidence>
<dbReference type="EMBL" id="RMBX01000001">
    <property type="protein sequence ID" value="RPD42908.1"/>
    <property type="molecule type" value="Genomic_DNA"/>
</dbReference>
<dbReference type="Proteomes" id="UP000279089">
    <property type="component" value="Unassembled WGS sequence"/>
</dbReference>
<dbReference type="InterPro" id="IPR037066">
    <property type="entry name" value="Plug_dom_sf"/>
</dbReference>
<comment type="caution">
    <text evidence="6">The sequence shown here is derived from an EMBL/GenBank/DDBJ whole genome shotgun (WGS) entry which is preliminary data.</text>
</comment>
<dbReference type="OrthoDB" id="905812at2"/>
<evidence type="ECO:0000313" key="7">
    <source>
        <dbReference type="Proteomes" id="UP000279089"/>
    </source>
</evidence>
<dbReference type="InterPro" id="IPR041700">
    <property type="entry name" value="OMP_b-brl_3"/>
</dbReference>
<feature type="compositionally biased region" description="Basic and acidic residues" evidence="4">
    <location>
        <begin position="727"/>
        <end position="736"/>
    </location>
</feature>
<gene>
    <name evidence="6" type="ORF">EG028_01010</name>
</gene>
<protein>
    <submittedName>
        <fullName evidence="6">TonB-dependent receptor</fullName>
    </submittedName>
</protein>
<dbReference type="GO" id="GO:0009279">
    <property type="term" value="C:cell outer membrane"/>
    <property type="evidence" value="ECO:0007669"/>
    <property type="project" value="UniProtKB-SubCell"/>
</dbReference>
<keyword evidence="6" id="KW-0675">Receptor</keyword>
<keyword evidence="7" id="KW-1185">Reference proteome</keyword>
<feature type="region of interest" description="Disordered" evidence="4">
    <location>
        <begin position="713"/>
        <end position="736"/>
    </location>
</feature>
<keyword evidence="3" id="KW-0998">Cell outer membrane</keyword>
<evidence type="ECO:0000256" key="2">
    <source>
        <dbReference type="ARBA" id="ARBA00023136"/>
    </source>
</evidence>
<dbReference type="AlphaFoldDB" id="A0A3N4MH44"/>
<organism evidence="6 7">
    <name type="scientific">Chitinophaga barathri</name>
    <dbReference type="NCBI Taxonomy" id="1647451"/>
    <lineage>
        <taxon>Bacteria</taxon>
        <taxon>Pseudomonadati</taxon>
        <taxon>Bacteroidota</taxon>
        <taxon>Chitinophagia</taxon>
        <taxon>Chitinophagales</taxon>
        <taxon>Chitinophagaceae</taxon>
        <taxon>Chitinophaga</taxon>
    </lineage>
</organism>
<accession>A0A3N4MH44</accession>
<dbReference type="SUPFAM" id="SSF56935">
    <property type="entry name" value="Porins"/>
    <property type="match status" value="1"/>
</dbReference>
<dbReference type="Gene3D" id="2.40.170.20">
    <property type="entry name" value="TonB-dependent receptor, beta-barrel domain"/>
    <property type="match status" value="1"/>
</dbReference>